<dbReference type="SUPFAM" id="SSF53300">
    <property type="entry name" value="vWA-like"/>
    <property type="match status" value="1"/>
</dbReference>
<reference evidence="5" key="1">
    <citation type="journal article" date="2019" name="Int. J. Syst. Evol. Microbiol.">
        <title>The Global Catalogue of Microorganisms (GCM) 10K type strain sequencing project: providing services to taxonomists for standard genome sequencing and annotation.</title>
        <authorList>
            <consortium name="The Broad Institute Genomics Platform"/>
            <consortium name="The Broad Institute Genome Sequencing Center for Infectious Disease"/>
            <person name="Wu L."/>
            <person name="Ma J."/>
        </authorList>
    </citation>
    <scope>NUCLEOTIDE SEQUENCE [LARGE SCALE GENOMIC DNA]</scope>
    <source>
        <strain evidence="5">JCM 10696</strain>
    </source>
</reference>
<feature type="domain" description="VWFA" evidence="3">
    <location>
        <begin position="191"/>
        <end position="386"/>
    </location>
</feature>
<keyword evidence="5" id="KW-1185">Reference proteome</keyword>
<name>A0ABP4C6I6_9ACTN</name>
<dbReference type="EMBL" id="BAAAHH010000025">
    <property type="protein sequence ID" value="GAA0961313.1"/>
    <property type="molecule type" value="Genomic_DNA"/>
</dbReference>
<dbReference type="Gene3D" id="3.40.50.410">
    <property type="entry name" value="von Willebrand factor, type A domain"/>
    <property type="match status" value="1"/>
</dbReference>
<dbReference type="SMART" id="SM00327">
    <property type="entry name" value="VWA"/>
    <property type="match status" value="1"/>
</dbReference>
<dbReference type="Proteomes" id="UP001500665">
    <property type="component" value="Unassembled WGS sequence"/>
</dbReference>
<dbReference type="InterPro" id="IPR013783">
    <property type="entry name" value="Ig-like_fold"/>
</dbReference>
<dbReference type="RefSeq" id="WP_344243747.1">
    <property type="nucleotide sequence ID" value="NZ_BAAAHH010000025.1"/>
</dbReference>
<sequence length="828" mass="86592">MALTAAFALAAMVLTVPALARTAQRALPGDVPTPSATETVVTVRTGGDRISPSAVGPLAGVTLGLFTDADGTVPVDEDWARCVSDADGDCSFVVPDTGEGGENNGAVYYVAQIAAPSGWYTNPVLRTGPGSGSSSTQTRYVFETPPMAGGETYRSTRDFMYETSTSTLKTSLGVWQSSRDNPPLPARCGLRVAVLLDLSSSVGSALPDLKAATDTFADSLVGTPSQMAVFSFSRTSPSAGGANHPELVPVSTQEGADAFKAQYADWAISSGTNWDAGLWAVASAAPEYDVAIVLTDGNPTYYGTSSGSGGTTRVASMEAAIFSANALKAEGTRVVAMGVGSGVQGVSALNLRAASGPTAYNGTNVATADYFQTTEYAEAGEALRELALAQCKGSVSVVKLIAPPETTGEDVTGAEPAGPGWTFDAEPASADTQVSPPSATTVDDGSGTVSFEVASTTPTASVTLTETQHEDHDLVTQGGRNAVCRDLATGDPVTVANTGALGFTVDVPQDTAVSCEVYNRPSGTASVTLRKTWVIDGTAYRDGRQPDGFSAEATLTGPGDLPASEQPFGEPREGYTVGDDITLNEEVEVPAGCALTSREVTRINGETVGHSLPYTTQVRTQSDVFRFTNTVECDEDSDPALKITKHADPDHVKPGGTVTYTVVATNVGDGDFTEANPAGFSDDLRDVLRGASYNNDATAMPWGTVSYDAPILSWSGPLPAGESVVVEYSVTVRPHLKRPVKLCNRVSSSDGTPAARTCVEVHPKCKHHRPGPCCCPKPCCRPQPCHRPKPCGDHKKHPRHCGQAGRPYDRVEPPRRVAKPRKFRHRDQ</sequence>
<feature type="region of interest" description="Disordered" evidence="1">
    <location>
        <begin position="790"/>
        <end position="828"/>
    </location>
</feature>
<evidence type="ECO:0000259" key="3">
    <source>
        <dbReference type="PROSITE" id="PS50234"/>
    </source>
</evidence>
<evidence type="ECO:0000313" key="4">
    <source>
        <dbReference type="EMBL" id="GAA0961313.1"/>
    </source>
</evidence>
<dbReference type="InterPro" id="IPR036465">
    <property type="entry name" value="vWFA_dom_sf"/>
</dbReference>
<organism evidence="4 5">
    <name type="scientific">Actinocorallia libanotica</name>
    <dbReference type="NCBI Taxonomy" id="46162"/>
    <lineage>
        <taxon>Bacteria</taxon>
        <taxon>Bacillati</taxon>
        <taxon>Actinomycetota</taxon>
        <taxon>Actinomycetes</taxon>
        <taxon>Streptosporangiales</taxon>
        <taxon>Thermomonosporaceae</taxon>
        <taxon>Actinocorallia</taxon>
    </lineage>
</organism>
<evidence type="ECO:0000256" key="2">
    <source>
        <dbReference type="SAM" id="SignalP"/>
    </source>
</evidence>
<feature type="chain" id="PRO_5045352181" description="VWFA domain-containing protein" evidence="2">
    <location>
        <begin position="21"/>
        <end position="828"/>
    </location>
</feature>
<feature type="signal peptide" evidence="2">
    <location>
        <begin position="1"/>
        <end position="20"/>
    </location>
</feature>
<keyword evidence="2" id="KW-0732">Signal</keyword>
<dbReference type="InterPro" id="IPR057687">
    <property type="entry name" value="DUF7927"/>
</dbReference>
<dbReference type="InterPro" id="IPR002035">
    <property type="entry name" value="VWF_A"/>
</dbReference>
<feature type="compositionally biased region" description="Basic residues" evidence="1">
    <location>
        <begin position="816"/>
        <end position="828"/>
    </location>
</feature>
<dbReference type="Gene3D" id="2.60.40.10">
    <property type="entry name" value="Immunoglobulins"/>
    <property type="match status" value="1"/>
</dbReference>
<accession>A0ABP4C6I6</accession>
<dbReference type="Pfam" id="PF25549">
    <property type="entry name" value="DUF7927"/>
    <property type="match status" value="1"/>
</dbReference>
<comment type="caution">
    <text evidence="4">The sequence shown here is derived from an EMBL/GenBank/DDBJ whole genome shotgun (WGS) entry which is preliminary data.</text>
</comment>
<feature type="region of interest" description="Disordered" evidence="1">
    <location>
        <begin position="544"/>
        <end position="568"/>
    </location>
</feature>
<dbReference type="PROSITE" id="PS50234">
    <property type="entry name" value="VWFA"/>
    <property type="match status" value="1"/>
</dbReference>
<evidence type="ECO:0000256" key="1">
    <source>
        <dbReference type="SAM" id="MobiDB-lite"/>
    </source>
</evidence>
<feature type="compositionally biased region" description="Basic residues" evidence="1">
    <location>
        <begin position="790"/>
        <end position="800"/>
    </location>
</feature>
<evidence type="ECO:0000313" key="5">
    <source>
        <dbReference type="Proteomes" id="UP001500665"/>
    </source>
</evidence>
<proteinExistence type="predicted"/>
<dbReference type="CDD" id="cd00198">
    <property type="entry name" value="vWFA"/>
    <property type="match status" value="1"/>
</dbReference>
<protein>
    <recommendedName>
        <fullName evidence="3">VWFA domain-containing protein</fullName>
    </recommendedName>
</protein>
<gene>
    <name evidence="4" type="ORF">GCM10009550_53720</name>
</gene>